<dbReference type="OrthoDB" id="9787127at2"/>
<organism evidence="2 3">
    <name type="scientific">Maliponia aquimaris</name>
    <dbReference type="NCBI Taxonomy" id="1673631"/>
    <lineage>
        <taxon>Bacteria</taxon>
        <taxon>Pseudomonadati</taxon>
        <taxon>Pseudomonadota</taxon>
        <taxon>Alphaproteobacteria</taxon>
        <taxon>Rhodobacterales</taxon>
        <taxon>Paracoccaceae</taxon>
        <taxon>Maliponia</taxon>
    </lineage>
</organism>
<dbReference type="PANTHER" id="PTHR39639:SF1">
    <property type="entry name" value="DUF262 DOMAIN-CONTAINING PROTEIN"/>
    <property type="match status" value="1"/>
</dbReference>
<dbReference type="AlphaFoldDB" id="A0A238K433"/>
<name>A0A238K433_9RHOB</name>
<reference evidence="2 3" key="1">
    <citation type="submission" date="2017-05" db="EMBL/GenBank/DDBJ databases">
        <authorList>
            <person name="Song R."/>
            <person name="Chenine A.L."/>
            <person name="Ruprecht R.M."/>
        </authorList>
    </citation>
    <scope>NUCLEOTIDE SEQUENCE [LARGE SCALE GENOMIC DNA]</scope>
    <source>
        <strain evidence="2 3">CECT 8898</strain>
    </source>
</reference>
<dbReference type="Proteomes" id="UP000207598">
    <property type="component" value="Unassembled WGS sequence"/>
</dbReference>
<dbReference type="RefSeq" id="WP_094020088.1">
    <property type="nucleotide sequence ID" value="NZ_FXYF01000003.1"/>
</dbReference>
<proteinExistence type="predicted"/>
<dbReference type="EMBL" id="FXYF01000003">
    <property type="protein sequence ID" value="SMX37649.1"/>
    <property type="molecule type" value="Genomic_DNA"/>
</dbReference>
<feature type="domain" description="GmrSD restriction endonucleases N-terminal" evidence="1">
    <location>
        <begin position="15"/>
        <end position="157"/>
    </location>
</feature>
<dbReference type="Pfam" id="PF03235">
    <property type="entry name" value="GmrSD_N"/>
    <property type="match status" value="1"/>
</dbReference>
<accession>A0A238K433</accession>
<gene>
    <name evidence="2" type="ORF">MAA8898_01215</name>
</gene>
<dbReference type="PANTHER" id="PTHR39639">
    <property type="entry name" value="CHROMOSOME 16, WHOLE GENOME SHOTGUN SEQUENCE"/>
    <property type="match status" value="1"/>
</dbReference>
<sequence>MQINNNNYSVLELIQMLERKELIVNKDYQRGSGLWPISARAFFIDTILQGFPFPKIYMYEYLDRPARGMKKEIVDGQQRISSIVGFYNNEFPLQAEGANKGKRFQDLDEEEQEKFLSYSASVDVIRNATKADILQMFRRMNAYTMPLNDAEKRHSSFHGDFKWFVNELADELNEFFVEFNVFTTKQITRMSDAALISDWVLAYERGVISTNASDLKSLYERYDQNFVQSADYHRVIVETVRFISENFGELRGSHMMKPYALHSLFTALAHNRFGIRPISDEWHVTPSGTFCHDAGESLRSLLEMAAAHEGKETDGPHARYVWGCSSTTDRRPRRTARVAAIMRALALDVPDAVDGNLT</sequence>
<evidence type="ECO:0000259" key="1">
    <source>
        <dbReference type="Pfam" id="PF03235"/>
    </source>
</evidence>
<protein>
    <recommendedName>
        <fullName evidence="1">GmrSD restriction endonucleases N-terminal domain-containing protein</fullName>
    </recommendedName>
</protein>
<keyword evidence="3" id="KW-1185">Reference proteome</keyword>
<evidence type="ECO:0000313" key="3">
    <source>
        <dbReference type="Proteomes" id="UP000207598"/>
    </source>
</evidence>
<evidence type="ECO:0000313" key="2">
    <source>
        <dbReference type="EMBL" id="SMX37649.1"/>
    </source>
</evidence>
<dbReference type="InterPro" id="IPR004919">
    <property type="entry name" value="GmrSD_N"/>
</dbReference>